<name>A0A3E3EAX9_9FIRM</name>
<keyword evidence="1" id="KW-0540">Nuclease</keyword>
<evidence type="ECO:0000313" key="4">
    <source>
        <dbReference type="Proteomes" id="UP000261032"/>
    </source>
</evidence>
<dbReference type="EMBL" id="QUSL01000022">
    <property type="protein sequence ID" value="RGD83684.1"/>
    <property type="molecule type" value="Genomic_DNA"/>
</dbReference>
<dbReference type="Gene3D" id="3.60.15.10">
    <property type="entry name" value="Ribonuclease Z/Hydroxyacylglutathione hydrolase-like"/>
    <property type="match status" value="1"/>
</dbReference>
<dbReference type="PANTHER" id="PTHR46018:SF2">
    <property type="entry name" value="ZINC PHOSPHODIESTERASE ELAC PROTEIN 1"/>
    <property type="match status" value="1"/>
</dbReference>
<reference evidence="2" key="2">
    <citation type="submission" date="2023-01" db="EMBL/GenBank/DDBJ databases">
        <title>Human gut microbiome strain richness.</title>
        <authorList>
            <person name="Chen-Liaw A."/>
        </authorList>
    </citation>
    <scope>NUCLEOTIDE SEQUENCE</scope>
    <source>
        <strain evidence="2">1001217st2_G6_1001217B_191108</strain>
    </source>
</reference>
<keyword evidence="1" id="KW-0255">Endonuclease</keyword>
<organism evidence="3 4">
    <name type="scientific">Thomasclavelia ramosa</name>
    <dbReference type="NCBI Taxonomy" id="1547"/>
    <lineage>
        <taxon>Bacteria</taxon>
        <taxon>Bacillati</taxon>
        <taxon>Bacillota</taxon>
        <taxon>Erysipelotrichia</taxon>
        <taxon>Erysipelotrichales</taxon>
        <taxon>Coprobacillaceae</taxon>
        <taxon>Thomasclavelia</taxon>
    </lineage>
</organism>
<sequence length="266" mass="30779">MEKVIILGTGNAGVKNCYNTCFALKNKNEYLLVDAGGGNGILKQLELAKIELSQITNMIVTHSHTDHVLGVVWIFRMVATKIKSGEYDGNFNIYCHDELVSTIKTIIKLTVQERLYNLIDERIFINEVQDGQKITICEHLVTFFDIYSTKAKQFGFSIELDDGKLTCLGDEPFNELCYQYAVDSKWLLSEAFCLYQERDFFKPYEKHHSTVREASELAQTLNIKNLILYHTEEKNLSHRKKLYTDEAKQYFNGNIFVPDDLEEYRL</sequence>
<dbReference type="RefSeq" id="WP_009009900.1">
    <property type="nucleotide sequence ID" value="NZ_AP031443.1"/>
</dbReference>
<accession>A0A3E3EAX9</accession>
<protein>
    <submittedName>
        <fullName evidence="3">MBL fold metallo-hydrolase</fullName>
    </submittedName>
</protein>
<dbReference type="PANTHER" id="PTHR46018">
    <property type="entry name" value="ZINC PHOSPHODIESTERASE ELAC PROTEIN 1"/>
    <property type="match status" value="1"/>
</dbReference>
<gene>
    <name evidence="3" type="ORF">DXB93_12915</name>
    <name evidence="2" type="ORF">PM738_05030</name>
</gene>
<dbReference type="Proteomes" id="UP000261032">
    <property type="component" value="Unassembled WGS sequence"/>
</dbReference>
<evidence type="ECO:0000256" key="1">
    <source>
        <dbReference type="ARBA" id="ARBA00022759"/>
    </source>
</evidence>
<reference evidence="3 4" key="1">
    <citation type="submission" date="2018-08" db="EMBL/GenBank/DDBJ databases">
        <title>A genome reference for cultivated species of the human gut microbiota.</title>
        <authorList>
            <person name="Zou Y."/>
            <person name="Xue W."/>
            <person name="Luo G."/>
        </authorList>
    </citation>
    <scope>NUCLEOTIDE SEQUENCE [LARGE SCALE GENOMIC DNA]</scope>
    <source>
        <strain evidence="3 4">OM06-4</strain>
    </source>
</reference>
<dbReference type="GeneID" id="64195744"/>
<dbReference type="EMBL" id="JAQLKE010000005">
    <property type="protein sequence ID" value="MDB7083158.1"/>
    <property type="molecule type" value="Genomic_DNA"/>
</dbReference>
<comment type="caution">
    <text evidence="3">The sequence shown here is derived from an EMBL/GenBank/DDBJ whole genome shotgun (WGS) entry which is preliminary data.</text>
</comment>
<proteinExistence type="predicted"/>
<dbReference type="GO" id="GO:0042781">
    <property type="term" value="F:3'-tRNA processing endoribonuclease activity"/>
    <property type="evidence" value="ECO:0007669"/>
    <property type="project" value="TreeGrafter"/>
</dbReference>
<evidence type="ECO:0000313" key="3">
    <source>
        <dbReference type="EMBL" id="RGD83684.1"/>
    </source>
</evidence>
<dbReference type="Pfam" id="PF23023">
    <property type="entry name" value="Anti-Pycsar_Apyc1"/>
    <property type="match status" value="1"/>
</dbReference>
<dbReference type="Proteomes" id="UP001211987">
    <property type="component" value="Unassembled WGS sequence"/>
</dbReference>
<keyword evidence="3" id="KW-0378">Hydrolase</keyword>
<dbReference type="InterPro" id="IPR036866">
    <property type="entry name" value="RibonucZ/Hydroxyglut_hydro"/>
</dbReference>
<dbReference type="SUPFAM" id="SSF56281">
    <property type="entry name" value="Metallo-hydrolase/oxidoreductase"/>
    <property type="match status" value="1"/>
</dbReference>
<evidence type="ECO:0000313" key="2">
    <source>
        <dbReference type="EMBL" id="MDB7083158.1"/>
    </source>
</evidence>
<dbReference type="AlphaFoldDB" id="A0A3E3EAX9"/>